<feature type="region of interest" description="Disordered" evidence="1">
    <location>
        <begin position="1"/>
        <end position="31"/>
    </location>
</feature>
<dbReference type="RefSeq" id="WP_268917368.1">
    <property type="nucleotide sequence ID" value="NZ_CAJPNG010000258.1"/>
</dbReference>
<keyword evidence="2" id="KW-0812">Transmembrane</keyword>
<organism evidence="3 4">
    <name type="scientific">Actinomyces israelii</name>
    <dbReference type="NCBI Taxonomy" id="1659"/>
    <lineage>
        <taxon>Bacteria</taxon>
        <taxon>Bacillati</taxon>
        <taxon>Actinomycetota</taxon>
        <taxon>Actinomycetes</taxon>
        <taxon>Actinomycetales</taxon>
        <taxon>Actinomycetaceae</taxon>
        <taxon>Actinomyces</taxon>
    </lineage>
</organism>
<name>A0ABT4I7Y2_9ACTO</name>
<sequence length="148" mass="15375">MSTAAARVRRPRTDDIAPSGRRSTARDQVKQVREQPRLRVVRGVAPARSTLPFLLVVVAILVGALAASMLLNAKMADTAYKMKAAQAELNVLNDHIETVRSDVQEASSPDALASRAAALGMVPAAAPGVIDLSSSTLSGGTAATADSK</sequence>
<reference evidence="3" key="1">
    <citation type="submission" date="2022-10" db="EMBL/GenBank/DDBJ databases">
        <title>Genome sequence of Actinomyces israelii ATCC 10048.</title>
        <authorList>
            <person name="Watt R.M."/>
            <person name="Tong W.M."/>
        </authorList>
    </citation>
    <scope>NUCLEOTIDE SEQUENCE</scope>
    <source>
        <strain evidence="3">ATCC 10048</strain>
    </source>
</reference>
<dbReference type="Proteomes" id="UP001072034">
    <property type="component" value="Unassembled WGS sequence"/>
</dbReference>
<protein>
    <recommendedName>
        <fullName evidence="5">Cell division protein FtsL</fullName>
    </recommendedName>
</protein>
<keyword evidence="2" id="KW-0472">Membrane</keyword>
<proteinExistence type="predicted"/>
<gene>
    <name evidence="3" type="ORF">OHJ16_07375</name>
</gene>
<feature type="transmembrane region" description="Helical" evidence="2">
    <location>
        <begin position="51"/>
        <end position="73"/>
    </location>
</feature>
<dbReference type="EMBL" id="JAPTMY010000013">
    <property type="protein sequence ID" value="MCZ0857864.1"/>
    <property type="molecule type" value="Genomic_DNA"/>
</dbReference>
<keyword evidence="2" id="KW-1133">Transmembrane helix</keyword>
<accession>A0ABT4I7Y2</accession>
<evidence type="ECO:0000256" key="1">
    <source>
        <dbReference type="SAM" id="MobiDB-lite"/>
    </source>
</evidence>
<keyword evidence="4" id="KW-1185">Reference proteome</keyword>
<evidence type="ECO:0000256" key="2">
    <source>
        <dbReference type="SAM" id="Phobius"/>
    </source>
</evidence>
<evidence type="ECO:0008006" key="5">
    <source>
        <dbReference type="Google" id="ProtNLM"/>
    </source>
</evidence>
<evidence type="ECO:0000313" key="3">
    <source>
        <dbReference type="EMBL" id="MCZ0857864.1"/>
    </source>
</evidence>
<comment type="caution">
    <text evidence="3">The sequence shown here is derived from an EMBL/GenBank/DDBJ whole genome shotgun (WGS) entry which is preliminary data.</text>
</comment>
<evidence type="ECO:0000313" key="4">
    <source>
        <dbReference type="Proteomes" id="UP001072034"/>
    </source>
</evidence>